<dbReference type="PROSITE" id="PS51725">
    <property type="entry name" value="ABM"/>
    <property type="match status" value="1"/>
</dbReference>
<dbReference type="SUPFAM" id="SSF54909">
    <property type="entry name" value="Dimeric alpha+beta barrel"/>
    <property type="match status" value="1"/>
</dbReference>
<protein>
    <submittedName>
        <fullName evidence="2">Antibiotic biosynthesis monooxygenase</fullName>
    </submittedName>
</protein>
<dbReference type="PANTHER" id="PTHR34474">
    <property type="entry name" value="SIGNAL TRANSDUCTION PROTEIN TRAP"/>
    <property type="match status" value="1"/>
</dbReference>
<accession>A0A0B1Q3Z9</accession>
<dbReference type="OrthoDB" id="9798115at2"/>
<dbReference type="InterPro" id="IPR007138">
    <property type="entry name" value="ABM_dom"/>
</dbReference>
<comment type="caution">
    <text evidence="2">The sequence shown here is derived from an EMBL/GenBank/DDBJ whole genome shotgun (WGS) entry which is preliminary data.</text>
</comment>
<dbReference type="GO" id="GO:0004497">
    <property type="term" value="F:monooxygenase activity"/>
    <property type="evidence" value="ECO:0007669"/>
    <property type="project" value="UniProtKB-KW"/>
</dbReference>
<proteinExistence type="predicted"/>
<dbReference type="Proteomes" id="UP000030826">
    <property type="component" value="Unassembled WGS sequence"/>
</dbReference>
<dbReference type="STRING" id="370622.LA66_16660"/>
<dbReference type="Gene3D" id="3.30.70.100">
    <property type="match status" value="1"/>
</dbReference>
<dbReference type="AlphaFoldDB" id="A0A0B1Q3Z9"/>
<dbReference type="InterPro" id="IPR050404">
    <property type="entry name" value="Heme-degrading_MO"/>
</dbReference>
<name>A0A0B1Q3Z9_9HYPH</name>
<sequence length="109" mass="12542">MFIAMNRFKVVKGSETDFESVWLNRESHLQELPGFIEFHMLKGPDRDDHTLYSSHTVWASRADFENWTKSEAFRAAHRGAPTSKPLYLGHPEFEGFEVIQTVSRADKAA</sequence>
<organism evidence="2 3">
    <name type="scientific">Aureimonas altamirensis</name>
    <dbReference type="NCBI Taxonomy" id="370622"/>
    <lineage>
        <taxon>Bacteria</taxon>
        <taxon>Pseudomonadati</taxon>
        <taxon>Pseudomonadota</taxon>
        <taxon>Alphaproteobacteria</taxon>
        <taxon>Hyphomicrobiales</taxon>
        <taxon>Aurantimonadaceae</taxon>
        <taxon>Aureimonas</taxon>
    </lineage>
</organism>
<dbReference type="InterPro" id="IPR011008">
    <property type="entry name" value="Dimeric_a/b-barrel"/>
</dbReference>
<dbReference type="EMBL" id="JRFJ01000005">
    <property type="protein sequence ID" value="KHJ53570.1"/>
    <property type="molecule type" value="Genomic_DNA"/>
</dbReference>
<dbReference type="RefSeq" id="WP_039195055.1">
    <property type="nucleotide sequence ID" value="NZ_JAQRFV010000015.1"/>
</dbReference>
<evidence type="ECO:0000259" key="1">
    <source>
        <dbReference type="PROSITE" id="PS51725"/>
    </source>
</evidence>
<feature type="domain" description="ABM" evidence="1">
    <location>
        <begin position="2"/>
        <end position="96"/>
    </location>
</feature>
<evidence type="ECO:0000313" key="2">
    <source>
        <dbReference type="EMBL" id="KHJ53570.1"/>
    </source>
</evidence>
<keyword evidence="2" id="KW-0503">Monooxygenase</keyword>
<reference evidence="2 3" key="1">
    <citation type="submission" date="2014-09" db="EMBL/GenBank/DDBJ databases">
        <title>Isolation and characterization of Aurantimonas altamirensis ON-56566 from clinical sample following a dog bite.</title>
        <authorList>
            <person name="Eshaghi A."/>
            <person name="Li A."/>
            <person name="Shahinas D."/>
            <person name="Bahn P."/>
            <person name="Kus J.V."/>
            <person name="Patel S.N."/>
        </authorList>
    </citation>
    <scope>NUCLEOTIDE SEQUENCE [LARGE SCALE GENOMIC DNA]</scope>
    <source>
        <strain evidence="2 3">ON-56566</strain>
    </source>
</reference>
<dbReference type="Pfam" id="PF03992">
    <property type="entry name" value="ABM"/>
    <property type="match status" value="1"/>
</dbReference>
<gene>
    <name evidence="2" type="ORF">LA66_16660</name>
</gene>
<keyword evidence="2" id="KW-0560">Oxidoreductase</keyword>
<dbReference type="PANTHER" id="PTHR34474:SF2">
    <property type="entry name" value="SIGNAL TRANSDUCTION PROTEIN TRAP"/>
    <property type="match status" value="1"/>
</dbReference>
<evidence type="ECO:0000313" key="3">
    <source>
        <dbReference type="Proteomes" id="UP000030826"/>
    </source>
</evidence>